<proteinExistence type="predicted"/>
<evidence type="ECO:0000313" key="1">
    <source>
        <dbReference type="EMBL" id="PLX19191.1"/>
    </source>
</evidence>
<organism evidence="1 2">
    <name type="scientific">Muiribacterium halophilum</name>
    <dbReference type="NCBI Taxonomy" id="2053465"/>
    <lineage>
        <taxon>Bacteria</taxon>
        <taxon>Candidatus Muiribacteriota</taxon>
        <taxon>Candidatus Muiribacteriia</taxon>
        <taxon>Candidatus Muiribacteriales</taxon>
        <taxon>Candidatus Muiribacteriaceae</taxon>
        <taxon>Candidatus Muiribacterium</taxon>
    </lineage>
</organism>
<gene>
    <name evidence="1" type="ORF">C0601_02410</name>
</gene>
<dbReference type="EMBL" id="PKTG01000038">
    <property type="protein sequence ID" value="PLX19191.1"/>
    <property type="molecule type" value="Genomic_DNA"/>
</dbReference>
<sequence>MEAFCKICGEFIPEIDEGSEFVCTRDICKKLYKINFVDNKKKTTTKVDLKPLRPWTSGCIDNLWKNMLRGWPSEKTAKETNRDVEDVRRMTEVLRKEGFEKIYYQKIAEEKSIKGKSINIDWLLKNGLVK</sequence>
<dbReference type="AlphaFoldDB" id="A0A2N5ZKP8"/>
<reference evidence="1 2" key="1">
    <citation type="submission" date="2017-11" db="EMBL/GenBank/DDBJ databases">
        <title>Genome-resolved metagenomics identifies genetic mobility, metabolic interactions, and unexpected diversity in perchlorate-reducing communities.</title>
        <authorList>
            <person name="Barnum T.P."/>
            <person name="Figueroa I.A."/>
            <person name="Carlstrom C.I."/>
            <person name="Lucas L.N."/>
            <person name="Engelbrektson A.L."/>
            <person name="Coates J.D."/>
        </authorList>
    </citation>
    <scope>NUCLEOTIDE SEQUENCE [LARGE SCALE GENOMIC DNA]</scope>
    <source>
        <strain evidence="1">BM706</strain>
    </source>
</reference>
<evidence type="ECO:0000313" key="2">
    <source>
        <dbReference type="Proteomes" id="UP000234857"/>
    </source>
</evidence>
<dbReference type="Proteomes" id="UP000234857">
    <property type="component" value="Unassembled WGS sequence"/>
</dbReference>
<accession>A0A2N5ZKP8</accession>
<name>A0A2N5ZKP8_MUIH1</name>
<protein>
    <submittedName>
        <fullName evidence="1">Uncharacterized protein</fullName>
    </submittedName>
</protein>
<comment type="caution">
    <text evidence="1">The sequence shown here is derived from an EMBL/GenBank/DDBJ whole genome shotgun (WGS) entry which is preliminary data.</text>
</comment>